<evidence type="ECO:0000313" key="2">
    <source>
        <dbReference type="EMBL" id="WQF82441.1"/>
    </source>
</evidence>
<dbReference type="EMBL" id="CP137308">
    <property type="protein sequence ID" value="WQF82441.1"/>
    <property type="molecule type" value="Genomic_DNA"/>
</dbReference>
<evidence type="ECO:0000313" key="3">
    <source>
        <dbReference type="Proteomes" id="UP001322277"/>
    </source>
</evidence>
<reference evidence="3" key="1">
    <citation type="journal article" date="2023" name="bioRxiv">
        <title>Complete genome of the Medicago anthracnose fungus, Colletotrichum destructivum, reveals a mini-chromosome-like region within a core chromosome.</title>
        <authorList>
            <person name="Lapalu N."/>
            <person name="Simon A."/>
            <person name="Lu A."/>
            <person name="Plaumann P.-L."/>
            <person name="Amselem J."/>
            <person name="Pigne S."/>
            <person name="Auger A."/>
            <person name="Koch C."/>
            <person name="Dallery J.-F."/>
            <person name="O'Connell R.J."/>
        </authorList>
    </citation>
    <scope>NUCLEOTIDE SEQUENCE [LARGE SCALE GENOMIC DNA]</scope>
    <source>
        <strain evidence="3">CBS 520.97</strain>
    </source>
</reference>
<name>A0AAX4IH84_9PEZI</name>
<dbReference type="KEGG" id="cdet:87943958"/>
<accession>A0AAX4IH84</accession>
<feature type="compositionally biased region" description="Basic and acidic residues" evidence="1">
    <location>
        <begin position="79"/>
        <end position="88"/>
    </location>
</feature>
<gene>
    <name evidence="2" type="ORF">CDEST_07455</name>
</gene>
<evidence type="ECO:0000256" key="1">
    <source>
        <dbReference type="SAM" id="MobiDB-lite"/>
    </source>
</evidence>
<dbReference type="GeneID" id="87943958"/>
<protein>
    <recommendedName>
        <fullName evidence="4">Ankyrin repeat protein</fullName>
    </recommendedName>
</protein>
<proteinExistence type="predicted"/>
<dbReference type="AlphaFoldDB" id="A0AAX4IH84"/>
<feature type="region of interest" description="Disordered" evidence="1">
    <location>
        <begin position="1"/>
        <end position="102"/>
    </location>
</feature>
<feature type="compositionally biased region" description="Polar residues" evidence="1">
    <location>
        <begin position="38"/>
        <end position="55"/>
    </location>
</feature>
<evidence type="ECO:0008006" key="4">
    <source>
        <dbReference type="Google" id="ProtNLM"/>
    </source>
</evidence>
<sequence length="166" mass="18642">MFEHMTPPRLGNVEIQDTTSDGMPIYQIPTEHSRLPNDDSSSQSVQEAMLTSQPGSVMKPTENKSDCQTPSAVDEEDEVSPRKLKYDDNQDLPYYFESDGDENHQRDMLTKLLEAGANPSNLDFNGISPPHSVLNQDEDFYQFRGSGNNPTGRNTASKLWLCLEQT</sequence>
<organism evidence="2 3">
    <name type="scientific">Colletotrichum destructivum</name>
    <dbReference type="NCBI Taxonomy" id="34406"/>
    <lineage>
        <taxon>Eukaryota</taxon>
        <taxon>Fungi</taxon>
        <taxon>Dikarya</taxon>
        <taxon>Ascomycota</taxon>
        <taxon>Pezizomycotina</taxon>
        <taxon>Sordariomycetes</taxon>
        <taxon>Hypocreomycetidae</taxon>
        <taxon>Glomerellales</taxon>
        <taxon>Glomerellaceae</taxon>
        <taxon>Colletotrichum</taxon>
        <taxon>Colletotrichum destructivum species complex</taxon>
    </lineage>
</organism>
<dbReference type="RefSeq" id="XP_062779665.1">
    <property type="nucleotide sequence ID" value="XM_062923614.1"/>
</dbReference>
<keyword evidence="3" id="KW-1185">Reference proteome</keyword>
<dbReference type="Proteomes" id="UP001322277">
    <property type="component" value="Chromosome 4"/>
</dbReference>